<dbReference type="EMBL" id="JAXCGZ010011004">
    <property type="protein sequence ID" value="KAK7075363.1"/>
    <property type="molecule type" value="Genomic_DNA"/>
</dbReference>
<evidence type="ECO:0000313" key="2">
    <source>
        <dbReference type="Proteomes" id="UP001381693"/>
    </source>
</evidence>
<dbReference type="Proteomes" id="UP001381693">
    <property type="component" value="Unassembled WGS sequence"/>
</dbReference>
<gene>
    <name evidence="1" type="ORF">SK128_007873</name>
</gene>
<protein>
    <recommendedName>
        <fullName evidence="3">Reverse transcriptase domain-containing protein</fullName>
    </recommendedName>
</protein>
<keyword evidence="2" id="KW-1185">Reference proteome</keyword>
<organism evidence="1 2">
    <name type="scientific">Halocaridina rubra</name>
    <name type="common">Hawaiian red shrimp</name>
    <dbReference type="NCBI Taxonomy" id="373956"/>
    <lineage>
        <taxon>Eukaryota</taxon>
        <taxon>Metazoa</taxon>
        <taxon>Ecdysozoa</taxon>
        <taxon>Arthropoda</taxon>
        <taxon>Crustacea</taxon>
        <taxon>Multicrustacea</taxon>
        <taxon>Malacostraca</taxon>
        <taxon>Eumalacostraca</taxon>
        <taxon>Eucarida</taxon>
        <taxon>Decapoda</taxon>
        <taxon>Pleocyemata</taxon>
        <taxon>Caridea</taxon>
        <taxon>Atyoidea</taxon>
        <taxon>Atyidae</taxon>
        <taxon>Halocaridina</taxon>
    </lineage>
</organism>
<dbReference type="AlphaFoldDB" id="A0AAN8X6J8"/>
<comment type="caution">
    <text evidence="1">The sequence shown here is derived from an EMBL/GenBank/DDBJ whole genome shotgun (WGS) entry which is preliminary data.</text>
</comment>
<accession>A0AAN8X6J8</accession>
<evidence type="ECO:0008006" key="3">
    <source>
        <dbReference type="Google" id="ProtNLM"/>
    </source>
</evidence>
<sequence>MPVIFAGKAGSFNAGKQYIRLKTLFMRLEFVVYLHLLAPLVGARARAHARTHAHTHTHTHTRTHTHAHCIFLDFQKAFDTVPHGRLIRKLQSMARIGGNIIGIR</sequence>
<evidence type="ECO:0000313" key="1">
    <source>
        <dbReference type="EMBL" id="KAK7075363.1"/>
    </source>
</evidence>
<proteinExistence type="predicted"/>
<name>A0AAN8X6J8_HALRR</name>
<reference evidence="1 2" key="1">
    <citation type="submission" date="2023-11" db="EMBL/GenBank/DDBJ databases">
        <title>Halocaridina rubra genome assembly.</title>
        <authorList>
            <person name="Smith C."/>
        </authorList>
    </citation>
    <scope>NUCLEOTIDE SEQUENCE [LARGE SCALE GENOMIC DNA]</scope>
    <source>
        <strain evidence="1">EP-1</strain>
        <tissue evidence="1">Whole</tissue>
    </source>
</reference>